<dbReference type="InterPro" id="IPR000682">
    <property type="entry name" value="PCMT"/>
</dbReference>
<sequence length="213" mass="22908">MAAGTSVDDLVRAVRAAGVHDERLLDAMRATPRADFVPPGSASAAYDDGPVPIQHGQVTTQPSLSARMIAALGLHGAEHVLEIGTGLGFQTALLARLAADVVTVERWPDMTEAARRSLARHRIRNVELVVGDGTRGVPERAPYDAVLVSAAFPRVPPPLVEQLRLGGRLVQPIGRGGWEEVTLFERTGAGLQRRRLLTFASFVRLHGRYGFPS</sequence>
<evidence type="ECO:0000256" key="5">
    <source>
        <dbReference type="ARBA" id="ARBA00022490"/>
    </source>
</evidence>
<reference evidence="12 13" key="1">
    <citation type="submission" date="2024-10" db="EMBL/GenBank/DDBJ databases">
        <title>The Natural Products Discovery Center: Release of the First 8490 Sequenced Strains for Exploring Actinobacteria Biosynthetic Diversity.</title>
        <authorList>
            <person name="Kalkreuter E."/>
            <person name="Kautsar S.A."/>
            <person name="Yang D."/>
            <person name="Bader C.D."/>
            <person name="Teijaro C.N."/>
            <person name="Fluegel L."/>
            <person name="Davis C.M."/>
            <person name="Simpson J.R."/>
            <person name="Lauterbach L."/>
            <person name="Steele A.D."/>
            <person name="Gui C."/>
            <person name="Meng S."/>
            <person name="Li G."/>
            <person name="Viehrig K."/>
            <person name="Ye F."/>
            <person name="Su P."/>
            <person name="Kiefer A.F."/>
            <person name="Nichols A."/>
            <person name="Cepeda A.J."/>
            <person name="Yan W."/>
            <person name="Fan B."/>
            <person name="Jiang Y."/>
            <person name="Adhikari A."/>
            <person name="Zheng C.-J."/>
            <person name="Schuster L."/>
            <person name="Cowan T.M."/>
            <person name="Smanski M.J."/>
            <person name="Chevrette M.G."/>
            <person name="De Carvalho L.P.S."/>
            <person name="Shen B."/>
        </authorList>
    </citation>
    <scope>NUCLEOTIDE SEQUENCE [LARGE SCALE GENOMIC DNA]</scope>
    <source>
        <strain evidence="12 13">NPDC049503</strain>
    </source>
</reference>
<dbReference type="SUPFAM" id="SSF53335">
    <property type="entry name" value="S-adenosyl-L-methionine-dependent methyltransferases"/>
    <property type="match status" value="1"/>
</dbReference>
<keyword evidence="6 12" id="KW-0489">Methyltransferase</keyword>
<dbReference type="EMBL" id="JBITMB010000011">
    <property type="protein sequence ID" value="MFI7445083.1"/>
    <property type="molecule type" value="Genomic_DNA"/>
</dbReference>
<evidence type="ECO:0000256" key="4">
    <source>
        <dbReference type="ARBA" id="ARBA00013346"/>
    </source>
</evidence>
<dbReference type="GO" id="GO:0032259">
    <property type="term" value="P:methylation"/>
    <property type="evidence" value="ECO:0007669"/>
    <property type="project" value="UniProtKB-KW"/>
</dbReference>
<evidence type="ECO:0000256" key="3">
    <source>
        <dbReference type="ARBA" id="ARBA00011890"/>
    </source>
</evidence>
<evidence type="ECO:0000313" key="13">
    <source>
        <dbReference type="Proteomes" id="UP001612928"/>
    </source>
</evidence>
<keyword evidence="7 12" id="KW-0808">Transferase</keyword>
<evidence type="ECO:0000313" key="12">
    <source>
        <dbReference type="EMBL" id="MFI7445083.1"/>
    </source>
</evidence>
<dbReference type="Proteomes" id="UP001612928">
    <property type="component" value="Unassembled WGS sequence"/>
</dbReference>
<gene>
    <name evidence="12" type="ORF">ACIBP5_34370</name>
</gene>
<evidence type="ECO:0000256" key="1">
    <source>
        <dbReference type="ARBA" id="ARBA00004496"/>
    </source>
</evidence>
<organism evidence="12 13">
    <name type="scientific">Nonomuraea indica</name>
    <dbReference type="NCBI Taxonomy" id="1581193"/>
    <lineage>
        <taxon>Bacteria</taxon>
        <taxon>Bacillati</taxon>
        <taxon>Actinomycetota</taxon>
        <taxon>Actinomycetes</taxon>
        <taxon>Streptosporangiales</taxon>
        <taxon>Streptosporangiaceae</taxon>
        <taxon>Nonomuraea</taxon>
    </lineage>
</organism>
<dbReference type="PANTHER" id="PTHR11579:SF0">
    <property type="entry name" value="PROTEIN-L-ISOASPARTATE(D-ASPARTATE) O-METHYLTRANSFERASE"/>
    <property type="match status" value="1"/>
</dbReference>
<dbReference type="InterPro" id="IPR029063">
    <property type="entry name" value="SAM-dependent_MTases_sf"/>
</dbReference>
<dbReference type="RefSeq" id="WP_397025477.1">
    <property type="nucleotide sequence ID" value="NZ_JBITMB010000011.1"/>
</dbReference>
<evidence type="ECO:0000256" key="7">
    <source>
        <dbReference type="ARBA" id="ARBA00022679"/>
    </source>
</evidence>
<evidence type="ECO:0000256" key="8">
    <source>
        <dbReference type="ARBA" id="ARBA00022691"/>
    </source>
</evidence>
<name>A0ABW8AE85_9ACTN</name>
<comment type="caution">
    <text evidence="12">The sequence shown here is derived from an EMBL/GenBank/DDBJ whole genome shotgun (WGS) entry which is preliminary data.</text>
</comment>
<dbReference type="CDD" id="cd02440">
    <property type="entry name" value="AdoMet_MTases"/>
    <property type="match status" value="1"/>
</dbReference>
<dbReference type="PANTHER" id="PTHR11579">
    <property type="entry name" value="PROTEIN-L-ISOASPARTATE O-METHYLTRANSFERASE"/>
    <property type="match status" value="1"/>
</dbReference>
<dbReference type="NCBIfam" id="NF001453">
    <property type="entry name" value="PRK00312.1"/>
    <property type="match status" value="1"/>
</dbReference>
<evidence type="ECO:0000256" key="2">
    <source>
        <dbReference type="ARBA" id="ARBA00005369"/>
    </source>
</evidence>
<evidence type="ECO:0000256" key="6">
    <source>
        <dbReference type="ARBA" id="ARBA00022603"/>
    </source>
</evidence>
<protein>
    <recommendedName>
        <fullName evidence="4">Protein-L-isoaspartate O-methyltransferase</fullName>
        <ecNumber evidence="3">2.1.1.77</ecNumber>
    </recommendedName>
    <alternativeName>
        <fullName evidence="11">L-isoaspartyl protein carboxyl methyltransferase</fullName>
    </alternativeName>
    <alternativeName>
        <fullName evidence="9">Protein L-isoaspartyl methyltransferase</fullName>
    </alternativeName>
    <alternativeName>
        <fullName evidence="10">Protein-beta-aspartate methyltransferase</fullName>
    </alternativeName>
</protein>
<evidence type="ECO:0000256" key="9">
    <source>
        <dbReference type="ARBA" id="ARBA00030757"/>
    </source>
</evidence>
<dbReference type="Gene3D" id="3.40.50.150">
    <property type="entry name" value="Vaccinia Virus protein VP39"/>
    <property type="match status" value="1"/>
</dbReference>
<dbReference type="GO" id="GO:0004719">
    <property type="term" value="F:protein-L-isoaspartate (D-aspartate) O-methyltransferase activity"/>
    <property type="evidence" value="ECO:0007669"/>
    <property type="project" value="UniProtKB-EC"/>
</dbReference>
<comment type="similarity">
    <text evidence="2">Belongs to the methyltransferase superfamily. L-isoaspartyl/D-aspartyl protein methyltransferase family.</text>
</comment>
<keyword evidence="5" id="KW-0963">Cytoplasm</keyword>
<dbReference type="EC" id="2.1.1.77" evidence="3"/>
<proteinExistence type="inferred from homology"/>
<keyword evidence="13" id="KW-1185">Reference proteome</keyword>
<evidence type="ECO:0000256" key="11">
    <source>
        <dbReference type="ARBA" id="ARBA00031350"/>
    </source>
</evidence>
<comment type="subcellular location">
    <subcellularLocation>
        <location evidence="1">Cytoplasm</location>
    </subcellularLocation>
</comment>
<dbReference type="Pfam" id="PF01135">
    <property type="entry name" value="PCMT"/>
    <property type="match status" value="1"/>
</dbReference>
<accession>A0ABW8AE85</accession>
<evidence type="ECO:0000256" key="10">
    <source>
        <dbReference type="ARBA" id="ARBA00031323"/>
    </source>
</evidence>
<keyword evidence="8" id="KW-0949">S-adenosyl-L-methionine</keyword>